<evidence type="ECO:0000313" key="1">
    <source>
        <dbReference type="EMBL" id="EGC20405.1"/>
    </source>
</evidence>
<dbReference type="STRING" id="888743.HMPREF9141_1041"/>
<accession>F0F624</accession>
<gene>
    <name evidence="1" type="ORF">HMPREF9141_1041</name>
</gene>
<comment type="caution">
    <text evidence="1">The sequence shown here is derived from an EMBL/GenBank/DDBJ whole genome shotgun (WGS) entry which is preliminary data.</text>
</comment>
<organism evidence="1 2">
    <name type="scientific">Prevotella multiformis DSM 16608</name>
    <dbReference type="NCBI Taxonomy" id="888743"/>
    <lineage>
        <taxon>Bacteria</taxon>
        <taxon>Pseudomonadati</taxon>
        <taxon>Bacteroidota</taxon>
        <taxon>Bacteroidia</taxon>
        <taxon>Bacteroidales</taxon>
        <taxon>Prevotellaceae</taxon>
        <taxon>Prevotella</taxon>
    </lineage>
</organism>
<name>F0F624_9BACT</name>
<evidence type="ECO:0000313" key="2">
    <source>
        <dbReference type="Proteomes" id="UP000005697"/>
    </source>
</evidence>
<dbReference type="AlphaFoldDB" id="F0F624"/>
<dbReference type="EMBL" id="AEWX01000015">
    <property type="protein sequence ID" value="EGC20405.1"/>
    <property type="molecule type" value="Genomic_DNA"/>
</dbReference>
<proteinExistence type="predicted"/>
<reference evidence="1 2" key="1">
    <citation type="submission" date="2011-01" db="EMBL/GenBank/DDBJ databases">
        <authorList>
            <person name="Muzny D."/>
            <person name="Qin X."/>
            <person name="Deng J."/>
            <person name="Jiang H."/>
            <person name="Liu Y."/>
            <person name="Qu J."/>
            <person name="Song X.-Z."/>
            <person name="Zhang L."/>
            <person name="Thornton R."/>
            <person name="Coyle M."/>
            <person name="Francisco L."/>
            <person name="Jackson L."/>
            <person name="Javaid M."/>
            <person name="Korchina V."/>
            <person name="Kovar C."/>
            <person name="Mata R."/>
            <person name="Mathew T."/>
            <person name="Ngo R."/>
            <person name="Nguyen L."/>
            <person name="Nguyen N."/>
            <person name="Okwuonu G."/>
            <person name="Ongeri F."/>
            <person name="Pham C."/>
            <person name="Simmons D."/>
            <person name="Wilczek-Boney K."/>
            <person name="Hale W."/>
            <person name="Jakkamsetti A."/>
            <person name="Pham P."/>
            <person name="Ruth R."/>
            <person name="San Lucas F."/>
            <person name="Warren J."/>
            <person name="Zhang J."/>
            <person name="Zhao Z."/>
            <person name="Zhou C."/>
            <person name="Zhu D."/>
            <person name="Lee S."/>
            <person name="Bess C."/>
            <person name="Blankenburg K."/>
            <person name="Forbes L."/>
            <person name="Fu Q."/>
            <person name="Gubbala S."/>
            <person name="Hirani K."/>
            <person name="Jayaseelan J.C."/>
            <person name="Lara F."/>
            <person name="Munidasa M."/>
            <person name="Palculict T."/>
            <person name="Patil S."/>
            <person name="Pu L.-L."/>
            <person name="Saada N."/>
            <person name="Tang L."/>
            <person name="Weissenberger G."/>
            <person name="Zhu Y."/>
            <person name="Hemphill L."/>
            <person name="Shang Y."/>
            <person name="Youmans B."/>
            <person name="Ayvaz T."/>
            <person name="Ross M."/>
            <person name="Santibanez J."/>
            <person name="Aqrawi P."/>
            <person name="Gross S."/>
            <person name="Joshi V."/>
            <person name="Fowler G."/>
            <person name="Nazareth L."/>
            <person name="Reid J."/>
            <person name="Worley K."/>
            <person name="Petrosino J."/>
            <person name="Highlander S."/>
            <person name="Gibbs R."/>
        </authorList>
    </citation>
    <scope>NUCLEOTIDE SEQUENCE [LARGE SCALE GENOMIC DNA]</scope>
    <source>
        <strain evidence="1 2">DSM 16608</strain>
    </source>
</reference>
<sequence>MDAGTGLILCVTFEGVCLSDGLFLLPSWTDMVSGHAAESGRRCMETEEAAGNRCTECLYVNTAFGKWRK</sequence>
<keyword evidence="2" id="KW-1185">Reference proteome</keyword>
<dbReference type="Proteomes" id="UP000005697">
    <property type="component" value="Unassembled WGS sequence"/>
</dbReference>
<dbReference type="HOGENOM" id="CLU_2772471_0_0_10"/>
<protein>
    <submittedName>
        <fullName evidence="1">Uncharacterized protein</fullName>
    </submittedName>
</protein>